<protein>
    <submittedName>
        <fullName evidence="1">Uncharacterized protein</fullName>
    </submittedName>
</protein>
<gene>
    <name evidence="1" type="ORF">AB2U05_13395</name>
</gene>
<name>A0AB39TJF0_9ACTN</name>
<dbReference type="EMBL" id="CP163445">
    <property type="protein sequence ID" value="XDQ79383.1"/>
    <property type="molecule type" value="Genomic_DNA"/>
</dbReference>
<sequence length="113" mass="12115">MSKPTELLAQTPLRSQTSPLQAALTLAASFPGLAATALDVRGGHLMVHLHLADVAAFDEWVESLRLSVETPLQYEHLGLMRETWTATGAWAEVPLTVKAYPAWPVAALVEAAA</sequence>
<dbReference type="AlphaFoldDB" id="A0AB39TJF0"/>
<reference evidence="1" key="1">
    <citation type="submission" date="2024-07" db="EMBL/GenBank/DDBJ databases">
        <authorList>
            <person name="Yu S.T."/>
        </authorList>
    </citation>
    <scope>NUCLEOTIDE SEQUENCE</scope>
    <source>
        <strain evidence="1">Y1</strain>
    </source>
</reference>
<accession>A0AB39TJF0</accession>
<dbReference type="RefSeq" id="WP_369183296.1">
    <property type="nucleotide sequence ID" value="NZ_CP163445.1"/>
</dbReference>
<organism evidence="1">
    <name type="scientific">Streptomyces sp. Y1</name>
    <dbReference type="NCBI Taxonomy" id="3238634"/>
    <lineage>
        <taxon>Bacteria</taxon>
        <taxon>Bacillati</taxon>
        <taxon>Actinomycetota</taxon>
        <taxon>Actinomycetes</taxon>
        <taxon>Kitasatosporales</taxon>
        <taxon>Streptomycetaceae</taxon>
        <taxon>Streptomyces</taxon>
    </lineage>
</organism>
<evidence type="ECO:0000313" key="1">
    <source>
        <dbReference type="EMBL" id="XDQ79383.1"/>
    </source>
</evidence>
<proteinExistence type="predicted"/>